<proteinExistence type="predicted"/>
<gene>
    <name evidence="2" type="ORF">LCGC14_0781310</name>
</gene>
<sequence>MLWVANPTPRAGGMPNPFLAPPDLTSTTLTQTAVGRHGGISRNPEISSASDDRDHAAVSALKSQLEQLRSTKSTHHAELGSLSVWPDTATAETEAGDQRANIPAMNRVQSLLEAIEVTYLPVSLANAICLDSGMVKAKGFEVALVQGGLAKLVELDNWSLMNLGVKEVLSLVERLQQETGLSVSEIQSSVEPYAIQTIGLAEMHRSYLRDIQEFPVLIVAQTCVQAWLEAAALAGVGTRQILAINTLPDDSVNTDQLRDTMDDCVQKRRPILQLVGDNVPITAGAGDPLGQLLNLRNDYFSKGLAFPVKIDGLWIS</sequence>
<evidence type="ECO:0000256" key="1">
    <source>
        <dbReference type="SAM" id="MobiDB-lite"/>
    </source>
</evidence>
<evidence type="ECO:0000313" key="2">
    <source>
        <dbReference type="EMBL" id="KKN35669.1"/>
    </source>
</evidence>
<name>A0A0F9PZN6_9ZZZZ</name>
<dbReference type="EMBL" id="LAZR01002022">
    <property type="protein sequence ID" value="KKN35669.1"/>
    <property type="molecule type" value="Genomic_DNA"/>
</dbReference>
<accession>A0A0F9PZN6</accession>
<dbReference type="Gene3D" id="3.40.640.10">
    <property type="entry name" value="Type I PLP-dependent aspartate aminotransferase-like (Major domain)"/>
    <property type="match status" value="1"/>
</dbReference>
<organism evidence="2">
    <name type="scientific">marine sediment metagenome</name>
    <dbReference type="NCBI Taxonomy" id="412755"/>
    <lineage>
        <taxon>unclassified sequences</taxon>
        <taxon>metagenomes</taxon>
        <taxon>ecological metagenomes</taxon>
    </lineage>
</organism>
<reference evidence="2" key="1">
    <citation type="journal article" date="2015" name="Nature">
        <title>Complex archaea that bridge the gap between prokaryotes and eukaryotes.</title>
        <authorList>
            <person name="Spang A."/>
            <person name="Saw J.H."/>
            <person name="Jorgensen S.L."/>
            <person name="Zaremba-Niedzwiedzka K."/>
            <person name="Martijn J."/>
            <person name="Lind A.E."/>
            <person name="van Eijk R."/>
            <person name="Schleper C."/>
            <person name="Guy L."/>
            <person name="Ettema T.J."/>
        </authorList>
    </citation>
    <scope>NUCLEOTIDE SEQUENCE</scope>
</reference>
<protein>
    <submittedName>
        <fullName evidence="2">Uncharacterized protein</fullName>
    </submittedName>
</protein>
<comment type="caution">
    <text evidence="2">The sequence shown here is derived from an EMBL/GenBank/DDBJ whole genome shotgun (WGS) entry which is preliminary data.</text>
</comment>
<feature type="region of interest" description="Disordered" evidence="1">
    <location>
        <begin position="35"/>
        <end position="54"/>
    </location>
</feature>
<dbReference type="AlphaFoldDB" id="A0A0F9PZN6"/>
<dbReference type="InterPro" id="IPR015421">
    <property type="entry name" value="PyrdxlP-dep_Trfase_major"/>
</dbReference>